<dbReference type="InterPro" id="IPR010918">
    <property type="entry name" value="PurM-like_C_dom"/>
</dbReference>
<feature type="domain" description="PurM-like C-terminal" evidence="16">
    <location>
        <begin position="160"/>
        <end position="324"/>
    </location>
</feature>
<evidence type="ECO:0000256" key="10">
    <source>
        <dbReference type="ARBA" id="ARBA00022840"/>
    </source>
</evidence>
<dbReference type="CDD" id="cd02196">
    <property type="entry name" value="PurM"/>
    <property type="match status" value="1"/>
</dbReference>
<dbReference type="EC" id="6.3.3.1" evidence="4"/>
<evidence type="ECO:0000256" key="4">
    <source>
        <dbReference type="ARBA" id="ARBA00013047"/>
    </source>
</evidence>
<dbReference type="AlphaFoldDB" id="A0A830HCE3"/>
<comment type="subcellular location">
    <subcellularLocation>
        <location evidence="1">Cytoplasm</location>
    </subcellularLocation>
</comment>
<sequence length="338" mass="35860">MTYKSAGVDIDAGAELVRRIQKLTKGDVSGGFGGLYPFGDSYLVAGTDGVGTKLKLAFLLDKHDTIGVDLVAMSVNDIITVGALPMFFLDYFATSKLDVDMAESVIAGIVDGCRQSSCTLLGGETAEMPGFYAEGEYDLSGFAVGSVKQDALVDGKRAVAGDVVVGLRSSGVHSNGYSLARRVVESSDRFDYGDALPGDDQGRSVGEALLCPTRIYVPAARAALGKYDIKAMAHITGGGFYENFPRCLPDGLGARFDASLWSKPAIFSFLQDNGRIADAEMFRTFNMGVGYMMVVDGAVARQMESDGYFGEHDAVVVGEIVATDAKGEARVEVEFSTQ</sequence>
<evidence type="ECO:0000256" key="14">
    <source>
        <dbReference type="ARBA" id="ARBA00049057"/>
    </source>
</evidence>
<evidence type="ECO:0000256" key="8">
    <source>
        <dbReference type="ARBA" id="ARBA00022741"/>
    </source>
</evidence>
<feature type="domain" description="PurM-like N-terminal" evidence="15">
    <location>
        <begin position="39"/>
        <end position="147"/>
    </location>
</feature>
<comment type="pathway">
    <text evidence="2">Purine metabolism; IMP biosynthesis via de novo pathway; 5-amino-1-(5-phospho-D-ribosyl)imidazole from N(2)-formyl-N(1)-(5-phospho-D-ribosyl)glycinamide: step 2/2.</text>
</comment>
<dbReference type="NCBIfam" id="TIGR00878">
    <property type="entry name" value="purM"/>
    <property type="match status" value="1"/>
</dbReference>
<evidence type="ECO:0000256" key="1">
    <source>
        <dbReference type="ARBA" id="ARBA00004496"/>
    </source>
</evidence>
<evidence type="ECO:0000259" key="16">
    <source>
        <dbReference type="Pfam" id="PF02769"/>
    </source>
</evidence>
<evidence type="ECO:0000256" key="9">
    <source>
        <dbReference type="ARBA" id="ARBA00022755"/>
    </source>
</evidence>
<accession>A0A830HCE3</accession>
<dbReference type="Gene3D" id="3.90.650.10">
    <property type="entry name" value="PurM-like C-terminal domain"/>
    <property type="match status" value="1"/>
</dbReference>
<evidence type="ECO:0000256" key="2">
    <source>
        <dbReference type="ARBA" id="ARBA00004686"/>
    </source>
</evidence>
<dbReference type="InterPro" id="IPR016188">
    <property type="entry name" value="PurM-like_N"/>
</dbReference>
<evidence type="ECO:0000256" key="3">
    <source>
        <dbReference type="ARBA" id="ARBA00010280"/>
    </source>
</evidence>
<dbReference type="FunFam" id="3.90.650.10:FF:000011">
    <property type="entry name" value="Phosphoribosylformylglycinamidine cyclo-ligase"/>
    <property type="match status" value="1"/>
</dbReference>
<proteinExistence type="inferred from homology"/>
<evidence type="ECO:0000313" key="17">
    <source>
        <dbReference type="EMBL" id="GHP05036.1"/>
    </source>
</evidence>
<keyword evidence="9" id="KW-0658">Purine biosynthesis</keyword>
<dbReference type="Gene3D" id="3.30.1330.10">
    <property type="entry name" value="PurM-like, N-terminal domain"/>
    <property type="match status" value="1"/>
</dbReference>
<dbReference type="EMBL" id="BNJQ01000009">
    <property type="protein sequence ID" value="GHP05036.1"/>
    <property type="molecule type" value="Genomic_DNA"/>
</dbReference>
<name>A0A830HCE3_9CHLO</name>
<dbReference type="GO" id="GO:0006189">
    <property type="term" value="P:'de novo' IMP biosynthetic process"/>
    <property type="evidence" value="ECO:0007669"/>
    <property type="project" value="UniProtKB-UniPathway"/>
</dbReference>
<evidence type="ECO:0000256" key="13">
    <source>
        <dbReference type="ARBA" id="ARBA00033093"/>
    </source>
</evidence>
<dbReference type="Pfam" id="PF02769">
    <property type="entry name" value="AIRS_C"/>
    <property type="match status" value="1"/>
</dbReference>
<dbReference type="OrthoDB" id="2018833at2759"/>
<dbReference type="HAMAP" id="MF_00741">
    <property type="entry name" value="AIRS"/>
    <property type="match status" value="1"/>
</dbReference>
<dbReference type="PANTHER" id="PTHR10520:SF12">
    <property type="entry name" value="TRIFUNCTIONAL PURINE BIOSYNTHETIC PROTEIN ADENOSINE-3"/>
    <property type="match status" value="1"/>
</dbReference>
<dbReference type="GO" id="GO:0004637">
    <property type="term" value="F:phosphoribosylamine-glycine ligase activity"/>
    <property type="evidence" value="ECO:0007669"/>
    <property type="project" value="TreeGrafter"/>
</dbReference>
<dbReference type="GO" id="GO:0005524">
    <property type="term" value="F:ATP binding"/>
    <property type="evidence" value="ECO:0007669"/>
    <property type="project" value="UniProtKB-KW"/>
</dbReference>
<dbReference type="PANTHER" id="PTHR10520">
    <property type="entry name" value="TRIFUNCTIONAL PURINE BIOSYNTHETIC PROTEIN ADENOSINE-3-RELATED"/>
    <property type="match status" value="1"/>
</dbReference>
<evidence type="ECO:0000256" key="11">
    <source>
        <dbReference type="ARBA" id="ARBA00031908"/>
    </source>
</evidence>
<dbReference type="Proteomes" id="UP000660262">
    <property type="component" value="Unassembled WGS sequence"/>
</dbReference>
<keyword evidence="18" id="KW-1185">Reference proteome</keyword>
<protein>
    <recommendedName>
        <fullName evidence="5">Phosphoribosylformylglycinamidine cyclo-ligase</fullName>
        <ecNumber evidence="4">6.3.3.1</ecNumber>
    </recommendedName>
    <alternativeName>
        <fullName evidence="12">AIR synthase</fullName>
    </alternativeName>
    <alternativeName>
        <fullName evidence="13">AIRS</fullName>
    </alternativeName>
    <alternativeName>
        <fullName evidence="11">Phosphoribosyl-aminoimidazole synthetase</fullName>
    </alternativeName>
</protein>
<dbReference type="InterPro" id="IPR004733">
    <property type="entry name" value="PurM_cligase"/>
</dbReference>
<keyword evidence="7 17" id="KW-0436">Ligase</keyword>
<keyword evidence="10" id="KW-0067">ATP-binding</keyword>
<dbReference type="SUPFAM" id="SSF56042">
    <property type="entry name" value="PurM C-terminal domain-like"/>
    <property type="match status" value="1"/>
</dbReference>
<comment type="catalytic activity">
    <reaction evidence="14">
        <text>2-formamido-N(1)-(5-O-phospho-beta-D-ribosyl)acetamidine + ATP = 5-amino-1-(5-phospho-beta-D-ribosyl)imidazole + ADP + phosphate + H(+)</text>
        <dbReference type="Rhea" id="RHEA:23032"/>
        <dbReference type="ChEBI" id="CHEBI:15378"/>
        <dbReference type="ChEBI" id="CHEBI:30616"/>
        <dbReference type="ChEBI" id="CHEBI:43474"/>
        <dbReference type="ChEBI" id="CHEBI:137981"/>
        <dbReference type="ChEBI" id="CHEBI:147287"/>
        <dbReference type="ChEBI" id="CHEBI:456216"/>
        <dbReference type="EC" id="6.3.3.1"/>
    </reaction>
</comment>
<dbReference type="GO" id="GO:0005829">
    <property type="term" value="C:cytosol"/>
    <property type="evidence" value="ECO:0007669"/>
    <property type="project" value="TreeGrafter"/>
</dbReference>
<dbReference type="Pfam" id="PF00586">
    <property type="entry name" value="AIRS"/>
    <property type="match status" value="1"/>
</dbReference>
<keyword evidence="8" id="KW-0547">Nucleotide-binding</keyword>
<gene>
    <name evidence="17" type="ORF">PPROV_000378800</name>
</gene>
<dbReference type="FunFam" id="3.30.1330.10:FF:000001">
    <property type="entry name" value="Phosphoribosylformylglycinamidine cyclo-ligase"/>
    <property type="match status" value="1"/>
</dbReference>
<dbReference type="SUPFAM" id="SSF55326">
    <property type="entry name" value="PurM N-terminal domain-like"/>
    <property type="match status" value="1"/>
</dbReference>
<evidence type="ECO:0000256" key="6">
    <source>
        <dbReference type="ARBA" id="ARBA00022490"/>
    </source>
</evidence>
<evidence type="ECO:0000256" key="5">
    <source>
        <dbReference type="ARBA" id="ARBA00020367"/>
    </source>
</evidence>
<dbReference type="GO" id="GO:0004641">
    <property type="term" value="F:phosphoribosylformylglycinamidine cyclo-ligase activity"/>
    <property type="evidence" value="ECO:0007669"/>
    <property type="project" value="UniProtKB-EC"/>
</dbReference>
<dbReference type="InterPro" id="IPR036921">
    <property type="entry name" value="PurM-like_N_sf"/>
</dbReference>
<dbReference type="InterPro" id="IPR036676">
    <property type="entry name" value="PurM-like_C_sf"/>
</dbReference>
<organism evidence="17 18">
    <name type="scientific">Pycnococcus provasolii</name>
    <dbReference type="NCBI Taxonomy" id="41880"/>
    <lineage>
        <taxon>Eukaryota</taxon>
        <taxon>Viridiplantae</taxon>
        <taxon>Chlorophyta</taxon>
        <taxon>Pseudoscourfieldiophyceae</taxon>
        <taxon>Pseudoscourfieldiales</taxon>
        <taxon>Pycnococcaceae</taxon>
        <taxon>Pycnococcus</taxon>
    </lineage>
</organism>
<evidence type="ECO:0000256" key="7">
    <source>
        <dbReference type="ARBA" id="ARBA00022598"/>
    </source>
</evidence>
<dbReference type="UniPathway" id="UPA00074">
    <property type="reaction ID" value="UER00129"/>
</dbReference>
<keyword evidence="6" id="KW-0963">Cytoplasm</keyword>
<reference evidence="17" key="1">
    <citation type="submission" date="2020-10" db="EMBL/GenBank/DDBJ databases">
        <title>Unveiling of a novel bifunctional photoreceptor, Dualchrome1, isolated from a cosmopolitan green alga.</title>
        <authorList>
            <person name="Suzuki S."/>
            <person name="Kawachi M."/>
        </authorList>
    </citation>
    <scope>NUCLEOTIDE SEQUENCE</scope>
    <source>
        <strain evidence="17">NIES 2893</strain>
    </source>
</reference>
<comment type="similarity">
    <text evidence="3">Belongs to the AIR synthase family.</text>
</comment>
<evidence type="ECO:0000259" key="15">
    <source>
        <dbReference type="Pfam" id="PF00586"/>
    </source>
</evidence>
<comment type="caution">
    <text evidence="17">The sequence shown here is derived from an EMBL/GenBank/DDBJ whole genome shotgun (WGS) entry which is preliminary data.</text>
</comment>
<evidence type="ECO:0000313" key="18">
    <source>
        <dbReference type="Proteomes" id="UP000660262"/>
    </source>
</evidence>
<dbReference type="GO" id="GO:0046084">
    <property type="term" value="P:adenine biosynthetic process"/>
    <property type="evidence" value="ECO:0007669"/>
    <property type="project" value="TreeGrafter"/>
</dbReference>
<evidence type="ECO:0000256" key="12">
    <source>
        <dbReference type="ARBA" id="ARBA00032931"/>
    </source>
</evidence>